<evidence type="ECO:0000313" key="4">
    <source>
        <dbReference type="EMBL" id="OJJ66501.1"/>
    </source>
</evidence>
<dbReference type="VEuPathDB" id="FungiDB:ASPBRDRAFT_188330"/>
<evidence type="ECO:0000259" key="2">
    <source>
        <dbReference type="Pfam" id="PF01425"/>
    </source>
</evidence>
<dbReference type="GeneID" id="93572616"/>
<gene>
    <name evidence="4" type="ORF">ASPBRDRAFT_188330</name>
</gene>
<feature type="signal peptide" evidence="1">
    <location>
        <begin position="1"/>
        <end position="26"/>
    </location>
</feature>
<evidence type="ECO:0000256" key="1">
    <source>
        <dbReference type="SAM" id="SignalP"/>
    </source>
</evidence>
<sequence length="659" mass="71039">MVKFTNSAAVLLGALPVLDLLASVAAETARGRVTVLNGIPYYVGDVAVARIPEVAVSAPNLLPDVDVMPITVISSNSSSFTSSEFEGIIADYRARDDVFSSSFLGAVYLRYTGNGTPVLEDDSIPSAADKHDTSLFLVSPTYAANVSQSMTKACLTEALPNGPYFVSTKSGEVFEAHRLYEDTHYTFLEPAVSDGQGGYRALSANTEGVLGPSIAVPSRLYYTVTPEKPLAGLRMGVKDIFHVKGLRTSGGNRAYYSLYEPRNATGTAIQRLIDLGAVFVGKMGTVQFANGDRPTADWVDFHCPFNPRGDGYQDPSGSSSGPGAGIGAYDWLDIAIGSDTGGSMRGPAGAQGLYGNRPSTGAVALDEVIPLCDGLDTTGVFARSAETWSRVVSVWYQDFHADYPSYPDTIFYPTASFNEDAVASTDARRVLEQFVSRLERFLGANRTHVDVDATWTSTKPADAPNTLQEMLQYTYGTLISVYQWLHLGVPFFSDYAAKYDGRTPYINPGPLVRWNLGRERGQTGWNEAWANKTVFRNWWSGGAAGFGSHNNETCSEGIYIYPNSVGTPAYRDEYVGPPSPPYWGMSDSNIAVFAGVPDLVVPIGEIPYNSTKSGKTEYLPVTMSIVAARGCDLMVASMVREMEAQGILKPVAAGTMLYP</sequence>
<dbReference type="OrthoDB" id="5423360at2759"/>
<evidence type="ECO:0000259" key="3">
    <source>
        <dbReference type="Pfam" id="PF26053"/>
    </source>
</evidence>
<dbReference type="Gene3D" id="3.90.1300.10">
    <property type="entry name" value="Amidase signature (AS) domain"/>
    <property type="match status" value="1"/>
</dbReference>
<dbReference type="Pfam" id="PF01425">
    <property type="entry name" value="Amidase"/>
    <property type="match status" value="1"/>
</dbReference>
<feature type="domain" description="Scytalone dehydratase-like protein Arp1 N-terminal" evidence="3">
    <location>
        <begin position="63"/>
        <end position="180"/>
    </location>
</feature>
<keyword evidence="1" id="KW-0732">Signal</keyword>
<protein>
    <submittedName>
        <fullName evidence="4">Uncharacterized protein</fullName>
    </submittedName>
</protein>
<dbReference type="Proteomes" id="UP000184499">
    <property type="component" value="Unassembled WGS sequence"/>
</dbReference>
<dbReference type="STRING" id="767769.A0A1L9U491"/>
<organism evidence="4 5">
    <name type="scientific">Aspergillus brasiliensis (strain CBS 101740 / IMI 381727 / IBT 21946)</name>
    <dbReference type="NCBI Taxonomy" id="767769"/>
    <lineage>
        <taxon>Eukaryota</taxon>
        <taxon>Fungi</taxon>
        <taxon>Dikarya</taxon>
        <taxon>Ascomycota</taxon>
        <taxon>Pezizomycotina</taxon>
        <taxon>Eurotiomycetes</taxon>
        <taxon>Eurotiomycetidae</taxon>
        <taxon>Eurotiales</taxon>
        <taxon>Aspergillaceae</taxon>
        <taxon>Aspergillus</taxon>
        <taxon>Aspergillus subgen. Circumdati</taxon>
    </lineage>
</organism>
<dbReference type="AlphaFoldDB" id="A0A1L9U491"/>
<keyword evidence="5" id="KW-1185">Reference proteome</keyword>
<dbReference type="OMA" id="LHYTYGT"/>
<dbReference type="Pfam" id="PF26053">
    <property type="entry name" value="DUF8016"/>
    <property type="match status" value="1"/>
</dbReference>
<name>A0A1L9U491_ASPBC</name>
<dbReference type="SUPFAM" id="SSF75304">
    <property type="entry name" value="Amidase signature (AS) enzymes"/>
    <property type="match status" value="1"/>
</dbReference>
<dbReference type="PANTHER" id="PTHR46310:SF7">
    <property type="entry name" value="AMIDASE 1"/>
    <property type="match status" value="1"/>
</dbReference>
<dbReference type="EMBL" id="KV878698">
    <property type="protein sequence ID" value="OJJ66501.1"/>
    <property type="molecule type" value="Genomic_DNA"/>
</dbReference>
<accession>A0A1L9U491</accession>
<proteinExistence type="predicted"/>
<reference evidence="5" key="1">
    <citation type="journal article" date="2017" name="Genome Biol.">
        <title>Comparative genomics reveals high biological diversity and specific adaptations in the industrially and medically important fungal genus Aspergillus.</title>
        <authorList>
            <person name="de Vries R.P."/>
            <person name="Riley R."/>
            <person name="Wiebenga A."/>
            <person name="Aguilar-Osorio G."/>
            <person name="Amillis S."/>
            <person name="Uchima C.A."/>
            <person name="Anderluh G."/>
            <person name="Asadollahi M."/>
            <person name="Askin M."/>
            <person name="Barry K."/>
            <person name="Battaglia E."/>
            <person name="Bayram O."/>
            <person name="Benocci T."/>
            <person name="Braus-Stromeyer S.A."/>
            <person name="Caldana C."/>
            <person name="Canovas D."/>
            <person name="Cerqueira G.C."/>
            <person name="Chen F."/>
            <person name="Chen W."/>
            <person name="Choi C."/>
            <person name="Clum A."/>
            <person name="Dos Santos R.A."/>
            <person name="Damasio A.R."/>
            <person name="Diallinas G."/>
            <person name="Emri T."/>
            <person name="Fekete E."/>
            <person name="Flipphi M."/>
            <person name="Freyberg S."/>
            <person name="Gallo A."/>
            <person name="Gournas C."/>
            <person name="Habgood R."/>
            <person name="Hainaut M."/>
            <person name="Harispe M.L."/>
            <person name="Henrissat B."/>
            <person name="Hilden K.S."/>
            <person name="Hope R."/>
            <person name="Hossain A."/>
            <person name="Karabika E."/>
            <person name="Karaffa L."/>
            <person name="Karanyi Z."/>
            <person name="Krasevec N."/>
            <person name="Kuo A."/>
            <person name="Kusch H."/>
            <person name="LaButti K."/>
            <person name="Lagendijk E.L."/>
            <person name="Lapidus A."/>
            <person name="Levasseur A."/>
            <person name="Lindquist E."/>
            <person name="Lipzen A."/>
            <person name="Logrieco A.F."/>
            <person name="MacCabe A."/>
            <person name="Maekelae M.R."/>
            <person name="Malavazi I."/>
            <person name="Melin P."/>
            <person name="Meyer V."/>
            <person name="Mielnichuk N."/>
            <person name="Miskei M."/>
            <person name="Molnar A.P."/>
            <person name="Mule G."/>
            <person name="Ngan C.Y."/>
            <person name="Orejas M."/>
            <person name="Orosz E."/>
            <person name="Ouedraogo J.P."/>
            <person name="Overkamp K.M."/>
            <person name="Park H.-S."/>
            <person name="Perrone G."/>
            <person name="Piumi F."/>
            <person name="Punt P.J."/>
            <person name="Ram A.F."/>
            <person name="Ramon A."/>
            <person name="Rauscher S."/>
            <person name="Record E."/>
            <person name="Riano-Pachon D.M."/>
            <person name="Robert V."/>
            <person name="Roehrig J."/>
            <person name="Ruller R."/>
            <person name="Salamov A."/>
            <person name="Salih N.S."/>
            <person name="Samson R.A."/>
            <person name="Sandor E."/>
            <person name="Sanguinetti M."/>
            <person name="Schuetze T."/>
            <person name="Sepcic K."/>
            <person name="Shelest E."/>
            <person name="Sherlock G."/>
            <person name="Sophianopoulou V."/>
            <person name="Squina F.M."/>
            <person name="Sun H."/>
            <person name="Susca A."/>
            <person name="Todd R.B."/>
            <person name="Tsang A."/>
            <person name="Unkles S.E."/>
            <person name="van de Wiele N."/>
            <person name="van Rossen-Uffink D."/>
            <person name="Oliveira J.V."/>
            <person name="Vesth T.C."/>
            <person name="Visser J."/>
            <person name="Yu J.-H."/>
            <person name="Zhou M."/>
            <person name="Andersen M.R."/>
            <person name="Archer D.B."/>
            <person name="Baker S.E."/>
            <person name="Benoit I."/>
            <person name="Brakhage A.A."/>
            <person name="Braus G.H."/>
            <person name="Fischer R."/>
            <person name="Frisvad J.C."/>
            <person name="Goldman G.H."/>
            <person name="Houbraken J."/>
            <person name="Oakley B."/>
            <person name="Pocsi I."/>
            <person name="Scazzocchio C."/>
            <person name="Seiboth B."/>
            <person name="vanKuyk P.A."/>
            <person name="Wortman J."/>
            <person name="Dyer P.S."/>
            <person name="Grigoriev I.V."/>
        </authorList>
    </citation>
    <scope>NUCLEOTIDE SEQUENCE [LARGE SCALE GENOMIC DNA]</scope>
    <source>
        <strain evidence="5">CBS 101740 / IMI 381727 / IBT 21946</strain>
    </source>
</reference>
<evidence type="ECO:0000313" key="5">
    <source>
        <dbReference type="Proteomes" id="UP000184499"/>
    </source>
</evidence>
<dbReference type="PANTHER" id="PTHR46310">
    <property type="entry name" value="AMIDASE 1"/>
    <property type="match status" value="1"/>
</dbReference>
<feature type="domain" description="Amidase" evidence="2">
    <location>
        <begin position="225"/>
        <end position="407"/>
    </location>
</feature>
<dbReference type="InterPro" id="IPR036928">
    <property type="entry name" value="AS_sf"/>
</dbReference>
<feature type="chain" id="PRO_5013086722" evidence="1">
    <location>
        <begin position="27"/>
        <end position="659"/>
    </location>
</feature>
<dbReference type="InterPro" id="IPR058329">
    <property type="entry name" value="Arp1_N"/>
</dbReference>
<dbReference type="RefSeq" id="XP_067473751.1">
    <property type="nucleotide sequence ID" value="XM_067620128.1"/>
</dbReference>
<dbReference type="InterPro" id="IPR023631">
    <property type="entry name" value="Amidase_dom"/>
</dbReference>